<proteinExistence type="predicted"/>
<keyword evidence="1" id="KW-0472">Membrane</keyword>
<protein>
    <submittedName>
        <fullName evidence="2">Uncharacterized protein</fullName>
    </submittedName>
</protein>
<organism evidence="2 3">
    <name type="scientific">Metabacillus endolithicus</name>
    <dbReference type="NCBI Taxonomy" id="1535204"/>
    <lineage>
        <taxon>Bacteria</taxon>
        <taxon>Bacillati</taxon>
        <taxon>Bacillota</taxon>
        <taxon>Bacilli</taxon>
        <taxon>Bacillales</taxon>
        <taxon>Bacillaceae</taxon>
        <taxon>Metabacillus</taxon>
    </lineage>
</organism>
<evidence type="ECO:0000256" key="1">
    <source>
        <dbReference type="SAM" id="Phobius"/>
    </source>
</evidence>
<accession>A0ABW5C160</accession>
<reference evidence="3" key="1">
    <citation type="journal article" date="2019" name="Int. J. Syst. Evol. Microbiol.">
        <title>The Global Catalogue of Microorganisms (GCM) 10K type strain sequencing project: providing services to taxonomists for standard genome sequencing and annotation.</title>
        <authorList>
            <consortium name="The Broad Institute Genomics Platform"/>
            <consortium name="The Broad Institute Genome Sequencing Center for Infectious Disease"/>
            <person name="Wu L."/>
            <person name="Ma J."/>
        </authorList>
    </citation>
    <scope>NUCLEOTIDE SEQUENCE [LARGE SCALE GENOMIC DNA]</scope>
    <source>
        <strain evidence="3">CGMCC 1.15474</strain>
    </source>
</reference>
<comment type="caution">
    <text evidence="2">The sequence shown here is derived from an EMBL/GenBank/DDBJ whole genome shotgun (WGS) entry which is preliminary data.</text>
</comment>
<keyword evidence="3" id="KW-1185">Reference proteome</keyword>
<sequence>MHSRKMERVSAMGMYIFSFMLILVSIINMMSFLELGYVAIDMDVYFCFAGATFAISLLFFSELTFRLLKDMKKI</sequence>
<evidence type="ECO:0000313" key="2">
    <source>
        <dbReference type="EMBL" id="MFD2214939.1"/>
    </source>
</evidence>
<keyword evidence="1" id="KW-0812">Transmembrane</keyword>
<dbReference type="RefSeq" id="WP_247346464.1">
    <property type="nucleotide sequence ID" value="NZ_CP095550.1"/>
</dbReference>
<keyword evidence="1" id="KW-1133">Transmembrane helix</keyword>
<name>A0ABW5C160_9BACI</name>
<dbReference type="Proteomes" id="UP001597318">
    <property type="component" value="Unassembled WGS sequence"/>
</dbReference>
<evidence type="ECO:0000313" key="3">
    <source>
        <dbReference type="Proteomes" id="UP001597318"/>
    </source>
</evidence>
<gene>
    <name evidence="2" type="ORF">ACFSKK_14710</name>
</gene>
<feature type="transmembrane region" description="Helical" evidence="1">
    <location>
        <begin position="45"/>
        <end position="68"/>
    </location>
</feature>
<feature type="transmembrane region" description="Helical" evidence="1">
    <location>
        <begin position="12"/>
        <end position="33"/>
    </location>
</feature>
<dbReference type="EMBL" id="JBHUIK010000003">
    <property type="protein sequence ID" value="MFD2214939.1"/>
    <property type="molecule type" value="Genomic_DNA"/>
</dbReference>